<dbReference type="GO" id="GO:0005975">
    <property type="term" value="P:carbohydrate metabolic process"/>
    <property type="evidence" value="ECO:0007669"/>
    <property type="project" value="InterPro"/>
</dbReference>
<evidence type="ECO:0000259" key="6">
    <source>
        <dbReference type="Pfam" id="PF00128"/>
    </source>
</evidence>
<feature type="domain" description="Glycosyl hydrolase family 13 catalytic" evidence="6">
    <location>
        <begin position="68"/>
        <end position="138"/>
    </location>
</feature>
<dbReference type="OrthoDB" id="204980at2759"/>
<proteinExistence type="inferred from homology"/>
<keyword evidence="7" id="KW-0378">Hydrolase</keyword>
<keyword evidence="4 5" id="KW-0732">Signal</keyword>
<evidence type="ECO:0000256" key="2">
    <source>
        <dbReference type="ARBA" id="ARBA00008061"/>
    </source>
</evidence>
<evidence type="ECO:0000256" key="5">
    <source>
        <dbReference type="SAM" id="SignalP"/>
    </source>
</evidence>
<organism evidence="7 8">
    <name type="scientific">Gymnopus androsaceus JB14</name>
    <dbReference type="NCBI Taxonomy" id="1447944"/>
    <lineage>
        <taxon>Eukaryota</taxon>
        <taxon>Fungi</taxon>
        <taxon>Dikarya</taxon>
        <taxon>Basidiomycota</taxon>
        <taxon>Agaricomycotina</taxon>
        <taxon>Agaricomycetes</taxon>
        <taxon>Agaricomycetidae</taxon>
        <taxon>Agaricales</taxon>
        <taxon>Marasmiineae</taxon>
        <taxon>Omphalotaceae</taxon>
        <taxon>Gymnopus</taxon>
    </lineage>
</organism>
<gene>
    <name evidence="7" type="ORF">BT96DRAFT_1106308</name>
</gene>
<comment type="similarity">
    <text evidence="2">Belongs to the glycosyl hydrolase 13 family.</text>
</comment>
<dbReference type="InterPro" id="IPR006047">
    <property type="entry name" value="GH13_cat_dom"/>
</dbReference>
<dbReference type="InterPro" id="IPR017853">
    <property type="entry name" value="GH"/>
</dbReference>
<evidence type="ECO:0000256" key="3">
    <source>
        <dbReference type="ARBA" id="ARBA00022723"/>
    </source>
</evidence>
<dbReference type="PANTHER" id="PTHR10357:SF215">
    <property type="entry name" value="ALPHA-AMYLASE 1"/>
    <property type="match status" value="1"/>
</dbReference>
<dbReference type="Proteomes" id="UP000799118">
    <property type="component" value="Unassembled WGS sequence"/>
</dbReference>
<keyword evidence="3" id="KW-0479">Metal-binding</keyword>
<reference evidence="7" key="1">
    <citation type="journal article" date="2019" name="Environ. Microbiol.">
        <title>Fungal ecological strategies reflected in gene transcription - a case study of two litter decomposers.</title>
        <authorList>
            <person name="Barbi F."/>
            <person name="Kohler A."/>
            <person name="Barry K."/>
            <person name="Baskaran P."/>
            <person name="Daum C."/>
            <person name="Fauchery L."/>
            <person name="Ihrmark K."/>
            <person name="Kuo A."/>
            <person name="LaButti K."/>
            <person name="Lipzen A."/>
            <person name="Morin E."/>
            <person name="Grigoriev I.V."/>
            <person name="Henrissat B."/>
            <person name="Lindahl B."/>
            <person name="Martin F."/>
        </authorList>
    </citation>
    <scope>NUCLEOTIDE SEQUENCE</scope>
    <source>
        <strain evidence="7">JB14</strain>
    </source>
</reference>
<evidence type="ECO:0000256" key="4">
    <source>
        <dbReference type="ARBA" id="ARBA00022729"/>
    </source>
</evidence>
<comment type="cofactor">
    <cofactor evidence="1">
        <name>Ca(2+)</name>
        <dbReference type="ChEBI" id="CHEBI:29108"/>
    </cofactor>
</comment>
<dbReference type="GO" id="GO:0046872">
    <property type="term" value="F:metal ion binding"/>
    <property type="evidence" value="ECO:0007669"/>
    <property type="project" value="UniProtKB-KW"/>
</dbReference>
<feature type="signal peptide" evidence="5">
    <location>
        <begin position="1"/>
        <end position="23"/>
    </location>
</feature>
<dbReference type="AlphaFoldDB" id="A0A6A4GDY9"/>
<protein>
    <submittedName>
        <fullName evidence="7">Glycoside hydrolase</fullName>
    </submittedName>
</protein>
<name>A0A6A4GDY9_9AGAR</name>
<sequence>MKYSLTTGAAAVALLGFTPSVLAATADEWRNRTIYQLVTDQFALGNGSSSSCNTSSCVYCGGNWECVDMGFNAIWISPIVQNVEGLTTEGEAYHGYWPQNINSLNSNLGSADDLKNLSTSLHDQGMYLMVDVVVNHLVANPTNTTNVSPETFDYSLLQPFGPQSSFHTQCFISDYNNQTNVEWCWLGEQGYQGGNDRDSHSTHFDIGRCIENEMVLEPVND</sequence>
<dbReference type="SUPFAM" id="SSF51445">
    <property type="entry name" value="(Trans)glycosidases"/>
    <property type="match status" value="1"/>
</dbReference>
<feature type="chain" id="PRO_5025454041" evidence="5">
    <location>
        <begin position="24"/>
        <end position="221"/>
    </location>
</feature>
<evidence type="ECO:0000313" key="7">
    <source>
        <dbReference type="EMBL" id="KAE9383651.1"/>
    </source>
</evidence>
<dbReference type="Gene3D" id="3.20.20.80">
    <property type="entry name" value="Glycosidases"/>
    <property type="match status" value="1"/>
</dbReference>
<evidence type="ECO:0000313" key="8">
    <source>
        <dbReference type="Proteomes" id="UP000799118"/>
    </source>
</evidence>
<dbReference type="PANTHER" id="PTHR10357">
    <property type="entry name" value="ALPHA-AMYLASE FAMILY MEMBER"/>
    <property type="match status" value="1"/>
</dbReference>
<dbReference type="Pfam" id="PF00128">
    <property type="entry name" value="Alpha-amylase"/>
    <property type="match status" value="1"/>
</dbReference>
<dbReference type="GO" id="GO:0016787">
    <property type="term" value="F:hydrolase activity"/>
    <property type="evidence" value="ECO:0007669"/>
    <property type="project" value="UniProtKB-KW"/>
</dbReference>
<dbReference type="EMBL" id="ML770376">
    <property type="protein sequence ID" value="KAE9383651.1"/>
    <property type="molecule type" value="Genomic_DNA"/>
</dbReference>
<keyword evidence="8" id="KW-1185">Reference proteome</keyword>
<evidence type="ECO:0000256" key="1">
    <source>
        <dbReference type="ARBA" id="ARBA00001913"/>
    </source>
</evidence>
<accession>A0A6A4GDY9</accession>